<evidence type="ECO:0000313" key="6">
    <source>
        <dbReference type="Proteomes" id="UP001054945"/>
    </source>
</evidence>
<dbReference type="SUPFAM" id="SSF109604">
    <property type="entry name" value="HD-domain/PDEase-like"/>
    <property type="match status" value="2"/>
</dbReference>
<dbReference type="Gene3D" id="1.10.1300.10">
    <property type="entry name" value="3'5'-cyclic nucleotide phosphodiesterase, catalytic domain"/>
    <property type="match status" value="1"/>
</dbReference>
<name>A0AAV4VQ84_CAEEX</name>
<feature type="chain" id="PRO_5043618672" evidence="3">
    <location>
        <begin position="28"/>
        <end position="209"/>
    </location>
</feature>
<sequence length="209" mass="24177">MLNGRKDDPGLLLAIGLVSQLLDVSWCSIVEQVQRSEEICISWDTGIAGQVVSCREFNTVDCYKVLAIFCGLGINIQMYERTMKAIAKTKVSLEVLSYHATAPLEDIQELLRECHIPSMEMYKLHALKFDYFSLNDREMLNACFGMFMDLGFIQRFSIEYDKGNLFLRKMVREGNFNRKNEDNRELLRAMLMTACDISAYTKPWEIQKR</sequence>
<evidence type="ECO:0000256" key="3">
    <source>
        <dbReference type="SAM" id="SignalP"/>
    </source>
</evidence>
<dbReference type="Pfam" id="PF00233">
    <property type="entry name" value="PDEase_I"/>
    <property type="match status" value="1"/>
</dbReference>
<dbReference type="PROSITE" id="PS51845">
    <property type="entry name" value="PDEASE_I_2"/>
    <property type="match status" value="1"/>
</dbReference>
<keyword evidence="2" id="KW-0378">Hydrolase</keyword>
<evidence type="ECO:0000256" key="1">
    <source>
        <dbReference type="ARBA" id="ARBA00022723"/>
    </source>
</evidence>
<dbReference type="GO" id="GO:0004114">
    <property type="term" value="F:3',5'-cyclic-nucleotide phosphodiesterase activity"/>
    <property type="evidence" value="ECO:0007669"/>
    <property type="project" value="InterPro"/>
</dbReference>
<evidence type="ECO:0000256" key="2">
    <source>
        <dbReference type="ARBA" id="ARBA00022801"/>
    </source>
</evidence>
<evidence type="ECO:0000259" key="4">
    <source>
        <dbReference type="PROSITE" id="PS51845"/>
    </source>
</evidence>
<feature type="domain" description="PDEase" evidence="4">
    <location>
        <begin position="1"/>
        <end position="209"/>
    </location>
</feature>
<evidence type="ECO:0000313" key="5">
    <source>
        <dbReference type="EMBL" id="GIY71939.1"/>
    </source>
</evidence>
<proteinExistence type="predicted"/>
<keyword evidence="3" id="KW-0732">Signal</keyword>
<dbReference type="GO" id="GO:0007165">
    <property type="term" value="P:signal transduction"/>
    <property type="evidence" value="ECO:0007669"/>
    <property type="project" value="InterPro"/>
</dbReference>
<organism evidence="5 6">
    <name type="scientific">Caerostris extrusa</name>
    <name type="common">Bark spider</name>
    <name type="synonym">Caerostris bankana</name>
    <dbReference type="NCBI Taxonomy" id="172846"/>
    <lineage>
        <taxon>Eukaryota</taxon>
        <taxon>Metazoa</taxon>
        <taxon>Ecdysozoa</taxon>
        <taxon>Arthropoda</taxon>
        <taxon>Chelicerata</taxon>
        <taxon>Arachnida</taxon>
        <taxon>Araneae</taxon>
        <taxon>Araneomorphae</taxon>
        <taxon>Entelegynae</taxon>
        <taxon>Araneoidea</taxon>
        <taxon>Araneidae</taxon>
        <taxon>Caerostris</taxon>
    </lineage>
</organism>
<keyword evidence="1" id="KW-0479">Metal-binding</keyword>
<dbReference type="InterPro" id="IPR002073">
    <property type="entry name" value="PDEase_catalytic_dom"/>
</dbReference>
<reference evidence="5 6" key="1">
    <citation type="submission" date="2021-06" db="EMBL/GenBank/DDBJ databases">
        <title>Caerostris extrusa draft genome.</title>
        <authorList>
            <person name="Kono N."/>
            <person name="Arakawa K."/>
        </authorList>
    </citation>
    <scope>NUCLEOTIDE SEQUENCE [LARGE SCALE GENOMIC DNA]</scope>
</reference>
<dbReference type="AlphaFoldDB" id="A0AAV4VQ84"/>
<feature type="signal peptide" evidence="3">
    <location>
        <begin position="1"/>
        <end position="27"/>
    </location>
</feature>
<dbReference type="EMBL" id="BPLR01014872">
    <property type="protein sequence ID" value="GIY71939.1"/>
    <property type="molecule type" value="Genomic_DNA"/>
</dbReference>
<dbReference type="PANTHER" id="PTHR11347">
    <property type="entry name" value="CYCLIC NUCLEOTIDE PHOSPHODIESTERASE"/>
    <property type="match status" value="1"/>
</dbReference>
<keyword evidence="6" id="KW-1185">Reference proteome</keyword>
<dbReference type="GO" id="GO:0046872">
    <property type="term" value="F:metal ion binding"/>
    <property type="evidence" value="ECO:0007669"/>
    <property type="project" value="UniProtKB-KW"/>
</dbReference>
<gene>
    <name evidence="5" type="primary">Pde11</name>
    <name evidence="5" type="ORF">CEXT_649881</name>
</gene>
<dbReference type="InterPro" id="IPR036971">
    <property type="entry name" value="PDEase_catalytic_dom_sf"/>
</dbReference>
<accession>A0AAV4VQ84</accession>
<protein>
    <submittedName>
        <fullName evidence="5">Dual 3',5'-cyclic-AMP and -GMP phosphodiesterase 11</fullName>
    </submittedName>
</protein>
<dbReference type="Proteomes" id="UP001054945">
    <property type="component" value="Unassembled WGS sequence"/>
</dbReference>
<comment type="caution">
    <text evidence="5">The sequence shown here is derived from an EMBL/GenBank/DDBJ whole genome shotgun (WGS) entry which is preliminary data.</text>
</comment>